<dbReference type="STRING" id="1285928.SAMN04487894_10555"/>
<organism evidence="1 2">
    <name type="scientific">Niabella drilacis (strain DSM 25811 / CCM 8410 / CCUG 62505 / LMG 26954 / E90)</name>
    <dbReference type="NCBI Taxonomy" id="1285928"/>
    <lineage>
        <taxon>Bacteria</taxon>
        <taxon>Pseudomonadati</taxon>
        <taxon>Bacteroidota</taxon>
        <taxon>Chitinophagia</taxon>
        <taxon>Chitinophagales</taxon>
        <taxon>Chitinophagaceae</taxon>
        <taxon>Niabella</taxon>
    </lineage>
</organism>
<evidence type="ECO:0000313" key="1">
    <source>
        <dbReference type="EMBL" id="SDC96852.1"/>
    </source>
</evidence>
<dbReference type="Proteomes" id="UP000198757">
    <property type="component" value="Unassembled WGS sequence"/>
</dbReference>
<dbReference type="EMBL" id="FMZO01000005">
    <property type="protein sequence ID" value="SDC96852.1"/>
    <property type="molecule type" value="Genomic_DNA"/>
</dbReference>
<name>A0A1G6QX47_NIADE</name>
<dbReference type="AlphaFoldDB" id="A0A1G6QX47"/>
<proteinExistence type="predicted"/>
<evidence type="ECO:0000313" key="2">
    <source>
        <dbReference type="Proteomes" id="UP000198757"/>
    </source>
</evidence>
<sequence length="146" mass="16860">MEKYIQFQIAKINTVQFATVESAYPDVPGTKVETTSRLYFNIDHTNKYIRCGIDIGFENEKAPFIILDVNCEFSIAQESWQSCLREDNKIEFEKGFVQHLAVLTIGTARGVLHAKTENTKFNKYLLPTLNLTELFQENMIFEIRAI</sequence>
<protein>
    <submittedName>
        <fullName evidence="1">Uncharacterized protein</fullName>
    </submittedName>
</protein>
<keyword evidence="2" id="KW-1185">Reference proteome</keyword>
<dbReference type="RefSeq" id="WP_090390059.1">
    <property type="nucleotide sequence ID" value="NZ_FMZO01000005.1"/>
</dbReference>
<accession>A0A1G6QX47</accession>
<gene>
    <name evidence="1" type="ORF">SAMN04487894_10555</name>
</gene>
<reference evidence="2" key="1">
    <citation type="submission" date="2016-10" db="EMBL/GenBank/DDBJ databases">
        <authorList>
            <person name="Varghese N."/>
            <person name="Submissions S."/>
        </authorList>
    </citation>
    <scope>NUCLEOTIDE SEQUENCE [LARGE SCALE GENOMIC DNA]</scope>
    <source>
        <strain evidence="2">DSM 25811 / CCM 8410 / LMG 26954 / E90</strain>
    </source>
</reference>